<dbReference type="InterPro" id="IPR000782">
    <property type="entry name" value="FAS1_domain"/>
</dbReference>
<protein>
    <submittedName>
        <fullName evidence="8">Transforming growth factor-beta-induced protein</fullName>
    </submittedName>
</protein>
<reference evidence="8" key="1">
    <citation type="submission" date="2018-11" db="EMBL/GenBank/DDBJ databases">
        <authorList>
            <person name="Alioto T."/>
            <person name="Alioto T."/>
        </authorList>
    </citation>
    <scope>NUCLEOTIDE SEQUENCE</scope>
</reference>
<dbReference type="Pfam" id="PF02469">
    <property type="entry name" value="Fasciclin"/>
    <property type="match status" value="3"/>
</dbReference>
<comment type="similarity">
    <text evidence="1">Belongs to the Toll-like receptor family.</text>
</comment>
<dbReference type="SMART" id="SM00369">
    <property type="entry name" value="LRR_TYP"/>
    <property type="match status" value="2"/>
</dbReference>
<dbReference type="PROSITE" id="PS50213">
    <property type="entry name" value="FAS1"/>
    <property type="match status" value="3"/>
</dbReference>
<evidence type="ECO:0000259" key="6">
    <source>
        <dbReference type="PROSITE" id="PS50104"/>
    </source>
</evidence>
<feature type="domain" description="FAS1" evidence="7">
    <location>
        <begin position="185"/>
        <end position="334"/>
    </location>
</feature>
<dbReference type="GO" id="GO:0007165">
    <property type="term" value="P:signal transduction"/>
    <property type="evidence" value="ECO:0007669"/>
    <property type="project" value="InterPro"/>
</dbReference>
<dbReference type="SUPFAM" id="SSF52200">
    <property type="entry name" value="Toll/Interleukin receptor TIR domain"/>
    <property type="match status" value="1"/>
</dbReference>
<sequence length="1363" mass="156595">MSKIAIVVLIFAVFLVIAIESGSRRRYRKNKHAPGFRRHVINDDDWEADSDDDDRPFRPSNRWSRRRPGNRRFQLGFNNRRRGYSFDFDFDFDFDFNFDQRKPWYEGPNICTYKDVIKNESSSDETEITSHHVIRSQVCDDKGSSYKCTNSMVVGGKEETIVEVKECCPGFTRKTNQIGCPTAVETKNLLEKAKDLDLTKFIEAIKIAGLEQDLKNGNITLFAPVDKSFDQMSDLLAPKSQITLQDTGVLMVSQPLIDTMISDLKAMLLGHLSPEVYTSSRLNDEQLIDTASPYKNKIRINFYDNELMTANCIKVKSRDAVATNGVINVVEEVLEPVSETLMEIISSDPEMSYMKTAIGKSGLGKMFRDEGQLTLFAPSDSAFRKLDPILLSRILDGDTECLIKLLKNHVLPNVICSQAIQGRSKSRNLLGHMLNLTRAADDKLFVNGAQSVDIDVMAINGVLYVIDDILVPDEALDVLEIARRSGASAIVKLIEDTGLAKTVQTRQNLTLFAPSDAAIGPFPFARFDWKWVQTAQCATIEKSNIRACNGIIHIVDKVLMPPAGSLLDVLALDNRFTELVQLIKIADIGDMLEGDGPFTLFAPTDDVFKRIDDAELQNIVNDKGKLRHVLYNHIFKGKLINLQFLAMDLVRNSDFQKAGMPNLINLEKLVFDHCFVNYLENITFTYLSRNIKEIHFRNCHHIISAEAGVFMPLKKLKTLRIHKSTMSLSDALKILHPFENKEMETIEFIRVNSGYRQPKLFASPKAVVITSEMMRYLQKICVSNLILAECGIVDFKPKSLLYFDRPECLKKVVLSGNRFPMLNKYQEVLPLTYRLVNLTLFDYSYNPLSYDGEIQYIHNDQPFIDINSGFNFCDQVSLNNGDKNALEKSEHTLTKYIDRRHNTATQEYIDNMQGAQFRLTLPENLHTLRLSHFLRKEDFQGTFLILKAPNLQYLDISYFNADWFPMIEFDGPNKLRFINFSGTKSSSFLLPKSIPTLVNTTNVKMENAKLGRLFQKNPNALNFIPSVEVLDISNNNIWFLPENVFVNNSEIQNLIISYNLLYDIPKAVLSLSNLQLLDIRNNFIQSINETVRKWLEQQNLKSRNTFKLFLKGNRLRCTCDTLEFVKWITKTNISLDEPKGDYMCTLKDGTVMTFSEVMQKYHDLFIDCNSGHWLRIGIALLVSFVVLTIPVALVVNFRWQLAYWIYRRFRLVIEERMKLKSKYDIYISYGDQSLHWIINTLIHKLENSWKMITCLDDRDILGGEICSDAIAESISNSRNVIFVIDDSFQDRIWGKFEIQRAKYEKYAGNLQHIIIIKKHNITVQDFPSELRQIWDDVIFIEWWDNDDSVGWDRLRIALFQKVL</sequence>
<gene>
    <name evidence="8" type="ORF">MGAL_10B071309</name>
</gene>
<dbReference type="InterPro" id="IPR032675">
    <property type="entry name" value="LRR_dom_sf"/>
</dbReference>
<feature type="chain" id="PRO_5032825324" evidence="5">
    <location>
        <begin position="19"/>
        <end position="1363"/>
    </location>
</feature>
<dbReference type="SUPFAM" id="SSF82153">
    <property type="entry name" value="FAS1 domain"/>
    <property type="match status" value="4"/>
</dbReference>
<evidence type="ECO:0000313" key="8">
    <source>
        <dbReference type="EMBL" id="VDH98430.1"/>
    </source>
</evidence>
<dbReference type="PANTHER" id="PTHR10900">
    <property type="entry name" value="PERIOSTIN-RELATED"/>
    <property type="match status" value="1"/>
</dbReference>
<evidence type="ECO:0000256" key="1">
    <source>
        <dbReference type="ARBA" id="ARBA00009634"/>
    </source>
</evidence>
<keyword evidence="3" id="KW-0677">Repeat</keyword>
<evidence type="ECO:0000259" key="7">
    <source>
        <dbReference type="PROSITE" id="PS50213"/>
    </source>
</evidence>
<dbReference type="SUPFAM" id="SSF52058">
    <property type="entry name" value="L domain-like"/>
    <property type="match status" value="1"/>
</dbReference>
<dbReference type="InterPro" id="IPR036378">
    <property type="entry name" value="FAS1_dom_sf"/>
</dbReference>
<comment type="caution">
    <text evidence="8">The sequence shown here is derived from an EMBL/GenBank/DDBJ whole genome shotgun (WGS) entry which is preliminary data.</text>
</comment>
<dbReference type="InterPro" id="IPR003591">
    <property type="entry name" value="Leu-rich_rpt_typical-subtyp"/>
</dbReference>
<organism evidence="8 9">
    <name type="scientific">Mytilus galloprovincialis</name>
    <name type="common">Mediterranean mussel</name>
    <dbReference type="NCBI Taxonomy" id="29158"/>
    <lineage>
        <taxon>Eukaryota</taxon>
        <taxon>Metazoa</taxon>
        <taxon>Spiralia</taxon>
        <taxon>Lophotrochozoa</taxon>
        <taxon>Mollusca</taxon>
        <taxon>Bivalvia</taxon>
        <taxon>Autobranchia</taxon>
        <taxon>Pteriomorphia</taxon>
        <taxon>Mytilida</taxon>
        <taxon>Mytiloidea</taxon>
        <taxon>Mytilidae</taxon>
        <taxon>Mytilinae</taxon>
        <taxon>Mytilus</taxon>
    </lineage>
</organism>
<dbReference type="SMART" id="SM00554">
    <property type="entry name" value="FAS1"/>
    <property type="match status" value="3"/>
</dbReference>
<evidence type="ECO:0000256" key="3">
    <source>
        <dbReference type="ARBA" id="ARBA00022737"/>
    </source>
</evidence>
<dbReference type="PANTHER" id="PTHR10900:SF77">
    <property type="entry name" value="FI19380P1"/>
    <property type="match status" value="1"/>
</dbReference>
<name>A0A8B6C1U1_MYTGA</name>
<keyword evidence="9" id="KW-1185">Reference proteome</keyword>
<keyword evidence="4" id="KW-0812">Transmembrane</keyword>
<dbReference type="Gene3D" id="2.30.180.10">
    <property type="entry name" value="FAS1 domain"/>
    <property type="match status" value="4"/>
</dbReference>
<feature type="domain" description="FAS1" evidence="7">
    <location>
        <begin position="563"/>
        <end position="639"/>
    </location>
</feature>
<feature type="signal peptide" evidence="5">
    <location>
        <begin position="1"/>
        <end position="18"/>
    </location>
</feature>
<keyword evidence="5" id="KW-0732">Signal</keyword>
<keyword evidence="4" id="KW-0472">Membrane</keyword>
<dbReference type="Proteomes" id="UP000596742">
    <property type="component" value="Unassembled WGS sequence"/>
</dbReference>
<accession>A0A8B6C1U1</accession>
<dbReference type="Gene3D" id="3.40.50.10140">
    <property type="entry name" value="Toll/interleukin-1 receptor homology (TIR) domain"/>
    <property type="match status" value="1"/>
</dbReference>
<evidence type="ECO:0000256" key="5">
    <source>
        <dbReference type="SAM" id="SignalP"/>
    </source>
</evidence>
<evidence type="ECO:0000313" key="9">
    <source>
        <dbReference type="Proteomes" id="UP000596742"/>
    </source>
</evidence>
<dbReference type="SUPFAM" id="SSF52047">
    <property type="entry name" value="RNI-like"/>
    <property type="match status" value="1"/>
</dbReference>
<dbReference type="InterPro" id="IPR000157">
    <property type="entry name" value="TIR_dom"/>
</dbReference>
<dbReference type="InterPro" id="IPR001611">
    <property type="entry name" value="Leu-rich_rpt"/>
</dbReference>
<dbReference type="PROSITE" id="PS50104">
    <property type="entry name" value="TIR"/>
    <property type="match status" value="1"/>
</dbReference>
<dbReference type="Pfam" id="PF13855">
    <property type="entry name" value="LRR_8"/>
    <property type="match status" value="1"/>
</dbReference>
<dbReference type="Gene3D" id="3.80.10.10">
    <property type="entry name" value="Ribonuclease Inhibitor"/>
    <property type="match status" value="1"/>
</dbReference>
<proteinExistence type="inferred from homology"/>
<feature type="domain" description="TIR" evidence="6">
    <location>
        <begin position="1221"/>
        <end position="1358"/>
    </location>
</feature>
<feature type="transmembrane region" description="Helical" evidence="4">
    <location>
        <begin position="1173"/>
        <end position="1199"/>
    </location>
</feature>
<dbReference type="Pfam" id="PF01582">
    <property type="entry name" value="TIR"/>
    <property type="match status" value="1"/>
</dbReference>
<evidence type="ECO:0000256" key="2">
    <source>
        <dbReference type="ARBA" id="ARBA00022614"/>
    </source>
</evidence>
<keyword evidence="2" id="KW-0433">Leucine-rich repeat</keyword>
<evidence type="ECO:0000256" key="4">
    <source>
        <dbReference type="SAM" id="Phobius"/>
    </source>
</evidence>
<dbReference type="EMBL" id="UYJE01001015">
    <property type="protein sequence ID" value="VDH98430.1"/>
    <property type="molecule type" value="Genomic_DNA"/>
</dbReference>
<keyword evidence="4" id="KW-1133">Transmembrane helix</keyword>
<dbReference type="InterPro" id="IPR035897">
    <property type="entry name" value="Toll_tir_struct_dom_sf"/>
</dbReference>
<feature type="domain" description="FAS1" evidence="7">
    <location>
        <begin position="338"/>
        <end position="470"/>
    </location>
</feature>
<dbReference type="OrthoDB" id="6105302at2759"/>
<dbReference type="InterPro" id="IPR050904">
    <property type="entry name" value="Adhesion/Biosynth-related"/>
</dbReference>